<dbReference type="PROSITE" id="PS51677">
    <property type="entry name" value="NODB"/>
    <property type="match status" value="1"/>
</dbReference>
<evidence type="ECO:0000313" key="6">
    <source>
        <dbReference type="EMBL" id="MBP2373867.1"/>
    </source>
</evidence>
<dbReference type="PANTHER" id="PTHR10587">
    <property type="entry name" value="GLYCOSYL TRANSFERASE-RELATED"/>
    <property type="match status" value="1"/>
</dbReference>
<sequence>MISRSTAFRFLLVPALALSLAGCGAPLSAHWQGFPAKAPSEPGATAESQDAPGAQNAPGTQEGPDCAEVKCVALTFDDGPGPYTESLLDVLDKHHAKASFFLIGKDVAKFPDTVREELARGHEIGNHTWSHQDLAKLSPAAAQRELSKADEAIKKATGATPTLMRPPYGTITESLKKAQPVPVVLWSDDTLDWKTRSTKKTVKAAEDIKPGSIVLMHDIHKSTIDAVPKILEDLGAQGYHFVTVSQLIGQPKPGVGYETGQHPGTKN</sequence>
<dbReference type="Gene3D" id="3.20.20.370">
    <property type="entry name" value="Glycoside hydrolase/deacetylase"/>
    <property type="match status" value="1"/>
</dbReference>
<feature type="domain" description="NodB homology" evidence="5">
    <location>
        <begin position="70"/>
        <end position="242"/>
    </location>
</feature>
<keyword evidence="4" id="KW-0732">Signal</keyword>
<feature type="chain" id="PRO_5047015739" evidence="4">
    <location>
        <begin position="32"/>
        <end position="267"/>
    </location>
</feature>
<dbReference type="Pfam" id="PF01522">
    <property type="entry name" value="Polysacc_deac_1"/>
    <property type="match status" value="1"/>
</dbReference>
<proteinExistence type="predicted"/>
<dbReference type="PROSITE" id="PS51257">
    <property type="entry name" value="PROKAR_LIPOPROTEIN"/>
    <property type="match status" value="1"/>
</dbReference>
<dbReference type="RefSeq" id="WP_209906987.1">
    <property type="nucleotide sequence ID" value="NZ_BAAAMI010000011.1"/>
</dbReference>
<keyword evidence="1" id="KW-0479">Metal-binding</keyword>
<protein>
    <submittedName>
        <fullName evidence="6">Peptidoglycan/xylan/chitin deacetylase (PgdA/CDA1 family)</fullName>
    </submittedName>
</protein>
<evidence type="ECO:0000256" key="4">
    <source>
        <dbReference type="SAM" id="SignalP"/>
    </source>
</evidence>
<organism evidence="6 7">
    <name type="scientific">Paeniglutamicibacter psychrophenolicus</name>
    <dbReference type="NCBI Taxonomy" id="257454"/>
    <lineage>
        <taxon>Bacteria</taxon>
        <taxon>Bacillati</taxon>
        <taxon>Actinomycetota</taxon>
        <taxon>Actinomycetes</taxon>
        <taxon>Micrococcales</taxon>
        <taxon>Micrococcaceae</taxon>
        <taxon>Paeniglutamicibacter</taxon>
    </lineage>
</organism>
<evidence type="ECO:0000256" key="2">
    <source>
        <dbReference type="ARBA" id="ARBA00022801"/>
    </source>
</evidence>
<feature type="signal peptide" evidence="4">
    <location>
        <begin position="1"/>
        <end position="31"/>
    </location>
</feature>
<dbReference type="Proteomes" id="UP000766570">
    <property type="component" value="Unassembled WGS sequence"/>
</dbReference>
<dbReference type="CDD" id="cd10954">
    <property type="entry name" value="CE4_CtAXE_like"/>
    <property type="match status" value="1"/>
</dbReference>
<dbReference type="InterPro" id="IPR050248">
    <property type="entry name" value="Polysacc_deacetylase_ArnD"/>
</dbReference>
<gene>
    <name evidence="6" type="ORF">JOF46_001779</name>
</gene>
<accession>A0ABS4WCE6</accession>
<evidence type="ECO:0000313" key="7">
    <source>
        <dbReference type="Proteomes" id="UP000766570"/>
    </source>
</evidence>
<reference evidence="6 7" key="1">
    <citation type="submission" date="2021-03" db="EMBL/GenBank/DDBJ databases">
        <title>Sequencing the genomes of 1000 actinobacteria strains.</title>
        <authorList>
            <person name="Klenk H.-P."/>
        </authorList>
    </citation>
    <scope>NUCLEOTIDE SEQUENCE [LARGE SCALE GENOMIC DNA]</scope>
    <source>
        <strain evidence="6 7">DSM 15454</strain>
    </source>
</reference>
<keyword evidence="7" id="KW-1185">Reference proteome</keyword>
<comment type="caution">
    <text evidence="6">The sequence shown here is derived from an EMBL/GenBank/DDBJ whole genome shotgun (WGS) entry which is preliminary data.</text>
</comment>
<dbReference type="PANTHER" id="PTHR10587:SF133">
    <property type="entry name" value="CHITIN DEACETYLASE 1-RELATED"/>
    <property type="match status" value="1"/>
</dbReference>
<dbReference type="EMBL" id="JAGIOE010000001">
    <property type="protein sequence ID" value="MBP2373867.1"/>
    <property type="molecule type" value="Genomic_DNA"/>
</dbReference>
<evidence type="ECO:0000256" key="1">
    <source>
        <dbReference type="ARBA" id="ARBA00022723"/>
    </source>
</evidence>
<dbReference type="InterPro" id="IPR002509">
    <property type="entry name" value="NODB_dom"/>
</dbReference>
<feature type="region of interest" description="Disordered" evidence="3">
    <location>
        <begin position="34"/>
        <end position="64"/>
    </location>
</feature>
<evidence type="ECO:0000259" key="5">
    <source>
        <dbReference type="PROSITE" id="PS51677"/>
    </source>
</evidence>
<name>A0ABS4WCE6_9MICC</name>
<dbReference type="InterPro" id="IPR011330">
    <property type="entry name" value="Glyco_hydro/deAcase_b/a-brl"/>
</dbReference>
<evidence type="ECO:0000256" key="3">
    <source>
        <dbReference type="SAM" id="MobiDB-lite"/>
    </source>
</evidence>
<dbReference type="SUPFAM" id="SSF88713">
    <property type="entry name" value="Glycoside hydrolase/deacetylase"/>
    <property type="match status" value="1"/>
</dbReference>
<keyword evidence="2" id="KW-0378">Hydrolase</keyword>